<dbReference type="AlphaFoldDB" id="A0A9J5XH25"/>
<keyword evidence="3" id="KW-1185">Reference proteome</keyword>
<gene>
    <name evidence="2" type="ORF">H5410_048077</name>
</gene>
<organism evidence="2 3">
    <name type="scientific">Solanum commersonii</name>
    <name type="common">Commerson's wild potato</name>
    <name type="synonym">Commerson's nightshade</name>
    <dbReference type="NCBI Taxonomy" id="4109"/>
    <lineage>
        <taxon>Eukaryota</taxon>
        <taxon>Viridiplantae</taxon>
        <taxon>Streptophyta</taxon>
        <taxon>Embryophyta</taxon>
        <taxon>Tracheophyta</taxon>
        <taxon>Spermatophyta</taxon>
        <taxon>Magnoliopsida</taxon>
        <taxon>eudicotyledons</taxon>
        <taxon>Gunneridae</taxon>
        <taxon>Pentapetalae</taxon>
        <taxon>asterids</taxon>
        <taxon>lamiids</taxon>
        <taxon>Solanales</taxon>
        <taxon>Solanaceae</taxon>
        <taxon>Solanoideae</taxon>
        <taxon>Solaneae</taxon>
        <taxon>Solanum</taxon>
    </lineage>
</organism>
<proteinExistence type="predicted"/>
<sequence length="196" mass="21584">MAPGSSSADLPQNESAPFVPQTSSSVQGQAQANFTYGLNINIHPPGWGIPSNSQQHSFDGSNVNLKISKIEKEVQQMLQGCTFTKDQYDHILKMVFLDSMHDFVVLPPRLDLMMSPYVPATNSPHDDHQKEFELPLSHVIPLPEVDAGVIASDSIDATSRLSVVRRSSRPKQSPLWMKDFVSCTLNKPVPTLCATI</sequence>
<feature type="region of interest" description="Disordered" evidence="1">
    <location>
        <begin position="1"/>
        <end position="24"/>
    </location>
</feature>
<dbReference type="EMBL" id="JACXVP010000009">
    <property type="protein sequence ID" value="KAG5587643.1"/>
    <property type="molecule type" value="Genomic_DNA"/>
</dbReference>
<dbReference type="Proteomes" id="UP000824120">
    <property type="component" value="Chromosome 9"/>
</dbReference>
<evidence type="ECO:0000313" key="2">
    <source>
        <dbReference type="EMBL" id="KAG5587643.1"/>
    </source>
</evidence>
<evidence type="ECO:0000313" key="3">
    <source>
        <dbReference type="Proteomes" id="UP000824120"/>
    </source>
</evidence>
<name>A0A9J5XH25_SOLCO</name>
<reference evidence="2 3" key="1">
    <citation type="submission" date="2020-09" db="EMBL/GenBank/DDBJ databases">
        <title>De no assembly of potato wild relative species, Solanum commersonii.</title>
        <authorList>
            <person name="Cho K."/>
        </authorList>
    </citation>
    <scope>NUCLEOTIDE SEQUENCE [LARGE SCALE GENOMIC DNA]</scope>
    <source>
        <strain evidence="2">LZ3.2</strain>
        <tissue evidence="2">Leaf</tissue>
    </source>
</reference>
<protein>
    <submittedName>
        <fullName evidence="2">Uncharacterized protein</fullName>
    </submittedName>
</protein>
<evidence type="ECO:0000256" key="1">
    <source>
        <dbReference type="SAM" id="MobiDB-lite"/>
    </source>
</evidence>
<accession>A0A9J5XH25</accession>
<comment type="caution">
    <text evidence="2">The sequence shown here is derived from an EMBL/GenBank/DDBJ whole genome shotgun (WGS) entry which is preliminary data.</text>
</comment>
<dbReference type="OrthoDB" id="1306223at2759"/>